<sequence length="73" mass="8635">FVVPRGLEKIVDYIKIRYHNRPMYITENGYSSPPKPDMTINDLLQDFKRVDYHKAYLAALLRAIRYDMSSNIV</sequence>
<comment type="similarity">
    <text evidence="1 2">Belongs to the glycosyl hydrolase 1 family.</text>
</comment>
<protein>
    <recommendedName>
        <fullName evidence="4">Beta-glucosidase</fullName>
    </recommendedName>
</protein>
<dbReference type="InterPro" id="IPR017853">
    <property type="entry name" value="GH"/>
</dbReference>
<dbReference type="GO" id="GO:0008422">
    <property type="term" value="F:beta-glucosidase activity"/>
    <property type="evidence" value="ECO:0007669"/>
    <property type="project" value="TreeGrafter"/>
</dbReference>
<proteinExistence type="inferred from homology"/>
<dbReference type="PANTHER" id="PTHR10353:SF175">
    <property type="entry name" value="BETA-GLUCOSIDASE 18-LIKE ISOFORM X1"/>
    <property type="match status" value="1"/>
</dbReference>
<reference evidence="3" key="1">
    <citation type="journal article" date="2015" name="Sci. Rep.">
        <title>The power of single molecule real-time sequencing technology in the de novo assembly of a eukaryotic genome.</title>
        <authorList>
            <person name="Sakai H."/>
            <person name="Naito K."/>
            <person name="Ogiso-Tanaka E."/>
            <person name="Takahashi Y."/>
            <person name="Iseki K."/>
            <person name="Muto C."/>
            <person name="Satou K."/>
            <person name="Teruya K."/>
            <person name="Shiroma A."/>
            <person name="Shimoji M."/>
            <person name="Hirano T."/>
            <person name="Itoh T."/>
            <person name="Kaga A."/>
            <person name="Tomooka N."/>
        </authorList>
    </citation>
    <scope>NUCLEOTIDE SEQUENCE</scope>
</reference>
<evidence type="ECO:0008006" key="4">
    <source>
        <dbReference type="Google" id="ProtNLM"/>
    </source>
</evidence>
<organism evidence="3">
    <name type="scientific">Vigna angularis var. angularis</name>
    <dbReference type="NCBI Taxonomy" id="157739"/>
    <lineage>
        <taxon>Eukaryota</taxon>
        <taxon>Viridiplantae</taxon>
        <taxon>Streptophyta</taxon>
        <taxon>Embryophyta</taxon>
        <taxon>Tracheophyta</taxon>
        <taxon>Spermatophyta</taxon>
        <taxon>Magnoliopsida</taxon>
        <taxon>eudicotyledons</taxon>
        <taxon>Gunneridae</taxon>
        <taxon>Pentapetalae</taxon>
        <taxon>rosids</taxon>
        <taxon>fabids</taxon>
        <taxon>Fabales</taxon>
        <taxon>Fabaceae</taxon>
        <taxon>Papilionoideae</taxon>
        <taxon>50 kb inversion clade</taxon>
        <taxon>NPAAA clade</taxon>
        <taxon>indigoferoid/millettioid clade</taxon>
        <taxon>Phaseoleae</taxon>
        <taxon>Vigna</taxon>
    </lineage>
</organism>
<gene>
    <name evidence="3" type="primary">Vigan.UMG172200</name>
    <name evidence="3" type="ORF">VIGAN_UM172200</name>
</gene>
<feature type="non-terminal residue" evidence="3">
    <location>
        <position position="1"/>
    </location>
</feature>
<dbReference type="Gene3D" id="3.20.20.80">
    <property type="entry name" value="Glycosidases"/>
    <property type="match status" value="1"/>
</dbReference>
<dbReference type="PANTHER" id="PTHR10353">
    <property type="entry name" value="GLYCOSYL HYDROLASE"/>
    <property type="match status" value="1"/>
</dbReference>
<dbReference type="Pfam" id="PF00232">
    <property type="entry name" value="Glyco_hydro_1"/>
    <property type="match status" value="1"/>
</dbReference>
<accession>A0A0S3TF87</accession>
<dbReference type="InterPro" id="IPR001360">
    <property type="entry name" value="Glyco_hydro_1"/>
</dbReference>
<dbReference type="GO" id="GO:0005975">
    <property type="term" value="P:carbohydrate metabolic process"/>
    <property type="evidence" value="ECO:0007669"/>
    <property type="project" value="InterPro"/>
</dbReference>
<dbReference type="SUPFAM" id="SSF51445">
    <property type="entry name" value="(Trans)glycosidases"/>
    <property type="match status" value="1"/>
</dbReference>
<evidence type="ECO:0000256" key="2">
    <source>
        <dbReference type="RuleBase" id="RU003690"/>
    </source>
</evidence>
<dbReference type="EMBL" id="AP016434">
    <property type="protein sequence ID" value="BAU03756.1"/>
    <property type="molecule type" value="Genomic_DNA"/>
</dbReference>
<evidence type="ECO:0000256" key="1">
    <source>
        <dbReference type="ARBA" id="ARBA00010838"/>
    </source>
</evidence>
<name>A0A0S3TF87_PHAAN</name>
<dbReference type="AlphaFoldDB" id="A0A0S3TF87"/>
<evidence type="ECO:0000313" key="3">
    <source>
        <dbReference type="EMBL" id="BAU03756.1"/>
    </source>
</evidence>